<proteinExistence type="predicted"/>
<keyword evidence="1" id="KW-0732">Signal</keyword>
<keyword evidence="3" id="KW-1185">Reference proteome</keyword>
<organism evidence="2 3">
    <name type="scientific">Candidatus Accumulibacter aalborgensis</name>
    <dbReference type="NCBI Taxonomy" id="1860102"/>
    <lineage>
        <taxon>Bacteria</taxon>
        <taxon>Pseudomonadati</taxon>
        <taxon>Pseudomonadota</taxon>
        <taxon>Betaproteobacteria</taxon>
        <taxon>Candidatus Accumulibacter</taxon>
    </lineage>
</organism>
<protein>
    <recommendedName>
        <fullName evidence="4">Cytochrome c domain-containing protein</fullName>
    </recommendedName>
</protein>
<feature type="chain" id="PRO_5008381805" description="Cytochrome c domain-containing protein" evidence="1">
    <location>
        <begin position="43"/>
        <end position="114"/>
    </location>
</feature>
<evidence type="ECO:0000256" key="1">
    <source>
        <dbReference type="SAM" id="SignalP"/>
    </source>
</evidence>
<dbReference type="RefSeq" id="WP_186408201.1">
    <property type="nucleotide sequence ID" value="NZ_FLQX01000134.1"/>
</dbReference>
<dbReference type="AlphaFoldDB" id="A0A1A8XUU1"/>
<evidence type="ECO:0008006" key="4">
    <source>
        <dbReference type="Google" id="ProtNLM"/>
    </source>
</evidence>
<sequence length="114" mass="12545">MKTRLLSLHASSTTAKSGFAMLRTALTATVALTLLPLSTASATPYFATQTGQRCTYCHVQAPTNQNQQLNDTGIAFKANGYNLPQRQPVCTMQQMQLFDNNRVYRGVFPVQVCN</sequence>
<evidence type="ECO:0000313" key="2">
    <source>
        <dbReference type="EMBL" id="SBT08337.1"/>
    </source>
</evidence>
<reference evidence="2 3" key="1">
    <citation type="submission" date="2016-06" db="EMBL/GenBank/DDBJ databases">
        <authorList>
            <person name="Kjaerup R.B."/>
            <person name="Dalgaard T.S."/>
            <person name="Juul-Madsen H.R."/>
        </authorList>
    </citation>
    <scope>NUCLEOTIDE SEQUENCE [LARGE SCALE GENOMIC DNA]</scope>
    <source>
        <strain evidence="2">3</strain>
    </source>
</reference>
<feature type="signal peptide" evidence="1">
    <location>
        <begin position="1"/>
        <end position="42"/>
    </location>
</feature>
<accession>A0A1A8XUU1</accession>
<name>A0A1A8XUU1_9PROT</name>
<evidence type="ECO:0000313" key="3">
    <source>
        <dbReference type="Proteomes" id="UP000199169"/>
    </source>
</evidence>
<dbReference type="EMBL" id="FLQX01000134">
    <property type="protein sequence ID" value="SBT08337.1"/>
    <property type="molecule type" value="Genomic_DNA"/>
</dbReference>
<dbReference type="Proteomes" id="UP000199169">
    <property type="component" value="Unassembled WGS sequence"/>
</dbReference>
<gene>
    <name evidence="2" type="ORF">ACCAA_560032</name>
</gene>